<comment type="caution">
    <text evidence="1">The sequence shown here is derived from an EMBL/GenBank/DDBJ whole genome shotgun (WGS) entry which is preliminary data.</text>
</comment>
<dbReference type="Proteomes" id="UP000666915">
    <property type="component" value="Unassembled WGS sequence"/>
</dbReference>
<evidence type="ECO:0000313" key="2">
    <source>
        <dbReference type="Proteomes" id="UP000666915"/>
    </source>
</evidence>
<organism evidence="1 2">
    <name type="scientific">Actinomadura nitritigenes</name>
    <dbReference type="NCBI Taxonomy" id="134602"/>
    <lineage>
        <taxon>Bacteria</taxon>
        <taxon>Bacillati</taxon>
        <taxon>Actinomycetota</taxon>
        <taxon>Actinomycetes</taxon>
        <taxon>Streptosporangiales</taxon>
        <taxon>Thermomonosporaceae</taxon>
        <taxon>Actinomadura</taxon>
    </lineage>
</organism>
<reference evidence="1 2" key="1">
    <citation type="submission" date="2021-03" db="EMBL/GenBank/DDBJ databases">
        <authorList>
            <person name="Kanchanasin P."/>
            <person name="Saeng-In P."/>
            <person name="Phongsopitanun W."/>
            <person name="Yuki M."/>
            <person name="Kudo T."/>
            <person name="Ohkuma M."/>
            <person name="Tanasupawat S."/>
        </authorList>
    </citation>
    <scope>NUCLEOTIDE SEQUENCE [LARGE SCALE GENOMIC DNA]</scope>
    <source>
        <strain evidence="1 2">L46</strain>
    </source>
</reference>
<gene>
    <name evidence="1" type="ORF">J4557_34680</name>
</gene>
<sequence length="295" mass="31126">MGPDVPMAARVRLGEHFRVRTIDASGGQMHEAVSADAIDQAALFPVTGPIGVEGIRAGDTVGIQLRSVRPASEWGHTWTRPGLGFGSDVEFHVRRLGARRPVIDWLGGGATVDLEARPHVGTLGLLPSDPTEPRDLGFHGGNLDFAHCGPGATVWLRARVDGAGLYLGDVHTAIGDGEVCGTGVEVDGIVDLSVVGGEPWPGRAPVVTMGRRAWVIGVGDTFDEALEVAVQECVTRFADAQGIAHRDAYLAVGLLLEITVCQVVNPRRSVAVSLRSGMDSVLRPAPRPVRPVQGE</sequence>
<keyword evidence="2" id="KW-1185">Reference proteome</keyword>
<name>A0ABS3R9B9_9ACTN</name>
<dbReference type="Gene3D" id="3.10.28.20">
    <property type="entry name" value="Acetamidase/Formamidase-like domains"/>
    <property type="match status" value="1"/>
</dbReference>
<dbReference type="Pfam" id="PF03069">
    <property type="entry name" value="FmdA_AmdA"/>
    <property type="match status" value="2"/>
</dbReference>
<accession>A0ABS3R9B9</accession>
<proteinExistence type="predicted"/>
<dbReference type="PANTHER" id="PTHR31891:SF1">
    <property type="entry name" value="FORMAMIDASE C869.04-RELATED"/>
    <property type="match status" value="1"/>
</dbReference>
<dbReference type="EMBL" id="JAGEOK010000027">
    <property type="protein sequence ID" value="MBO2442685.1"/>
    <property type="molecule type" value="Genomic_DNA"/>
</dbReference>
<evidence type="ECO:0000313" key="1">
    <source>
        <dbReference type="EMBL" id="MBO2442685.1"/>
    </source>
</evidence>
<dbReference type="Gene3D" id="2.60.120.580">
    <property type="entry name" value="Acetamidase/Formamidase-like domains"/>
    <property type="match status" value="2"/>
</dbReference>
<protein>
    <submittedName>
        <fullName evidence="1">Acetamidase/formamidase family protein</fullName>
    </submittedName>
</protein>
<dbReference type="RefSeq" id="WP_208271004.1">
    <property type="nucleotide sequence ID" value="NZ_BAAAGM010000054.1"/>
</dbReference>
<dbReference type="InterPro" id="IPR004304">
    <property type="entry name" value="FmdA_AmdA"/>
</dbReference>
<dbReference type="PANTHER" id="PTHR31891">
    <property type="entry name" value="FORMAMIDASE C869.04-RELATED"/>
    <property type="match status" value="1"/>
</dbReference>
<dbReference type="SUPFAM" id="SSF141130">
    <property type="entry name" value="Acetamidase/Formamidase-like"/>
    <property type="match status" value="1"/>
</dbReference>